<gene>
    <name evidence="2" type="ORF">CI109_100349</name>
</gene>
<sequence length="360" mass="39103">MPSVLSPTSTSSKSYAPLADEINPSFGNTAPSVTRNGTIVYSKRSVSSTSTTSTDSDDLERVGAQLRNDSEETLSPRPSRKGKERARMNSLMEEGDIGEMRRMSVKGKERAWDVEQGREEEFEQNAGQYPPLNETEEEEKRIQDNLARIAAKEAAKRKAARESRILPSSPNPSSSSSRRPFSLVESVSKRGSIMGLVEGIWPGSPRKDASDGELPTVNPPRGADAPYANPYDPQPAFPPVPRMVISPTSPPNPSPFDDPADPRPTVVPSQSYTSQRRPSLTTSTPTTSPLASPTDGVGFSYSGPTWRGGQAVQQDDGTAQLPPRRVEKWWHALCAWGSDLDGGHGDQVQGRQAGRTNPFE</sequence>
<evidence type="ECO:0000313" key="2">
    <source>
        <dbReference type="EMBL" id="WWD15925.1"/>
    </source>
</evidence>
<feature type="compositionally biased region" description="Basic and acidic residues" evidence="1">
    <location>
        <begin position="98"/>
        <end position="119"/>
    </location>
</feature>
<evidence type="ECO:0000256" key="1">
    <source>
        <dbReference type="SAM" id="MobiDB-lite"/>
    </source>
</evidence>
<organism evidence="2 3">
    <name type="scientific">Kwoniella shandongensis</name>
    <dbReference type="NCBI Taxonomy" id="1734106"/>
    <lineage>
        <taxon>Eukaryota</taxon>
        <taxon>Fungi</taxon>
        <taxon>Dikarya</taxon>
        <taxon>Basidiomycota</taxon>
        <taxon>Agaricomycotina</taxon>
        <taxon>Tremellomycetes</taxon>
        <taxon>Tremellales</taxon>
        <taxon>Cryptococcaceae</taxon>
        <taxon>Kwoniella</taxon>
    </lineage>
</organism>
<dbReference type="EMBL" id="CP144051">
    <property type="protein sequence ID" value="WWD15925.1"/>
    <property type="molecule type" value="Genomic_DNA"/>
</dbReference>
<accession>A0A5M6C8X3</accession>
<dbReference type="RefSeq" id="XP_031862793.1">
    <property type="nucleotide sequence ID" value="XM_032002986.1"/>
</dbReference>
<feature type="compositionally biased region" description="Basic and acidic residues" evidence="1">
    <location>
        <begin position="150"/>
        <end position="164"/>
    </location>
</feature>
<reference evidence="2" key="1">
    <citation type="submission" date="2017-08" db="EMBL/GenBank/DDBJ databases">
        <authorList>
            <person name="Cuomo C."/>
            <person name="Billmyre B."/>
            <person name="Heitman J."/>
        </authorList>
    </citation>
    <scope>NUCLEOTIDE SEQUENCE</scope>
    <source>
        <strain evidence="2">CBS 12478</strain>
    </source>
</reference>
<feature type="compositionally biased region" description="Polar residues" evidence="1">
    <location>
        <begin position="267"/>
        <end position="277"/>
    </location>
</feature>
<evidence type="ECO:0000313" key="3">
    <source>
        <dbReference type="Proteomes" id="UP000322225"/>
    </source>
</evidence>
<dbReference type="GeneID" id="43587105"/>
<reference evidence="2" key="2">
    <citation type="submission" date="2024-01" db="EMBL/GenBank/DDBJ databases">
        <title>Comparative genomics of Cryptococcus and Kwoniella reveals pathogenesis evolution and contrasting modes of karyotype evolution via chromosome fusion or intercentromeric recombination.</title>
        <authorList>
            <person name="Coelho M.A."/>
            <person name="David-Palma M."/>
            <person name="Shea T."/>
            <person name="Bowers K."/>
            <person name="McGinley-Smith S."/>
            <person name="Mohammad A.W."/>
            <person name="Gnirke A."/>
            <person name="Yurkov A.M."/>
            <person name="Nowrousian M."/>
            <person name="Sun S."/>
            <person name="Cuomo C.A."/>
            <person name="Heitman J."/>
        </authorList>
    </citation>
    <scope>NUCLEOTIDE SEQUENCE</scope>
    <source>
        <strain evidence="2">CBS 12478</strain>
    </source>
</reference>
<dbReference type="Proteomes" id="UP000322225">
    <property type="component" value="Chromosome 1"/>
</dbReference>
<keyword evidence="3" id="KW-1185">Reference proteome</keyword>
<feature type="compositionally biased region" description="Polar residues" evidence="1">
    <location>
        <begin position="25"/>
        <end position="39"/>
    </location>
</feature>
<feature type="compositionally biased region" description="Pro residues" evidence="1">
    <location>
        <begin position="232"/>
        <end position="241"/>
    </location>
</feature>
<name>A0A5M6C8X3_9TREE</name>
<feature type="compositionally biased region" description="Low complexity" evidence="1">
    <location>
        <begin position="165"/>
        <end position="182"/>
    </location>
</feature>
<feature type="region of interest" description="Disordered" evidence="1">
    <location>
        <begin position="337"/>
        <end position="360"/>
    </location>
</feature>
<dbReference type="KEGG" id="ksn:43587105"/>
<feature type="compositionally biased region" description="Low complexity" evidence="1">
    <location>
        <begin position="1"/>
        <end position="14"/>
    </location>
</feature>
<protein>
    <submittedName>
        <fullName evidence="2">Uncharacterized protein</fullName>
    </submittedName>
</protein>
<feature type="compositionally biased region" description="Low complexity" evidence="1">
    <location>
        <begin position="278"/>
        <end position="294"/>
    </location>
</feature>
<dbReference type="AlphaFoldDB" id="A0A5M6C8X3"/>
<feature type="region of interest" description="Disordered" evidence="1">
    <location>
        <begin position="1"/>
        <end position="323"/>
    </location>
</feature>
<dbReference type="OrthoDB" id="2574168at2759"/>
<proteinExistence type="predicted"/>